<dbReference type="AlphaFoldDB" id="A0A1G7MIR6"/>
<reference evidence="2 3" key="1">
    <citation type="submission" date="2016-10" db="EMBL/GenBank/DDBJ databases">
        <authorList>
            <person name="Varghese N."/>
            <person name="Submissions S."/>
        </authorList>
    </citation>
    <scope>NUCLEOTIDE SEQUENCE [LARGE SCALE GENOMIC DNA]</scope>
    <source>
        <strain evidence="2 3">CGMCC 1.3527</strain>
    </source>
</reference>
<protein>
    <submittedName>
        <fullName evidence="2">Uncharacterized protein</fullName>
    </submittedName>
</protein>
<dbReference type="Proteomes" id="UP000324020">
    <property type="component" value="Unassembled WGS sequence"/>
</dbReference>
<evidence type="ECO:0000313" key="2">
    <source>
        <dbReference type="EMBL" id="SDF61652.1"/>
    </source>
</evidence>
<evidence type="ECO:0000313" key="3">
    <source>
        <dbReference type="Proteomes" id="UP000324020"/>
    </source>
</evidence>
<keyword evidence="3" id="KW-1185">Reference proteome</keyword>
<gene>
    <name evidence="2" type="ORF">SAMN04488067_10692</name>
</gene>
<name>A0A1G7MIR6_9EURY</name>
<dbReference type="EMBL" id="FNBO01000006">
    <property type="protein sequence ID" value="SDF61652.1"/>
    <property type="molecule type" value="Genomic_DNA"/>
</dbReference>
<evidence type="ECO:0000256" key="1">
    <source>
        <dbReference type="SAM" id="MobiDB-lite"/>
    </source>
</evidence>
<organism evidence="2 3">
    <name type="scientific">Halorubrum xinjiangense</name>
    <dbReference type="NCBI Taxonomy" id="261291"/>
    <lineage>
        <taxon>Archaea</taxon>
        <taxon>Methanobacteriati</taxon>
        <taxon>Methanobacteriota</taxon>
        <taxon>Stenosarchaea group</taxon>
        <taxon>Halobacteria</taxon>
        <taxon>Halobacteriales</taxon>
        <taxon>Haloferacaceae</taxon>
        <taxon>Halorubrum</taxon>
    </lineage>
</organism>
<sequence>MLENQKDPVKDGSAGGRIGFEVDGRTLTVHDAIEGERMQLHVDREPDLSPALLELFPFPVDRAVSFEAASMSVAEYSTVNVRDSDGEFIERPGEATEFPRADYCIEVNGVTKVYIRVTDVEIAVNEVRSSGPFEFVFDRPRTVTVGARSFHTRPEATITVPDDPAALAEAVSVLGSSIREFSPERSWPTLRGYPPRIERGDTLEIPTPLVTPDTGVEVIVRPTYADVYRLSTLSYYLGARVQIGDAPAIRFDNGYEERLPTEGRALECRVEQLLRSWFFLDTLARIEGYTPSNRYEYEAVGPDLPFYPPNLADLPMSERLIEYLEVDPETVVPHAPAWPTKATLRPTPAAAELLPHLARVLAPIRIRGTSDSARSDAPVGLAISGGVDAGSDPDPDPETELIPAGASVLTPAAYENRLRRGISERGDVTVAFLCDGKERARNIRETLIDPEVPDGIGSWTVYADPNSDAVANTLSDPELDLVFSEFPMRNSVVEAAGDSVDITAGNAGSDLHAPAMSVFEGTKDVSAAVDAIDRGSLSGAVFENPLEPHHIRTFVGLLSAGCPVVVAARLTSDSSDLSARFVGDPGSVVALDRGLPTQVYSFHPTAPDSFRVRFWSFLSTEALLGTDYRVVTEFLDSTPFLAGTKRDIGYTDTSEIFELHNKKGPVLRLFGDIVLQNDDLTAEHIESAARLALSDDEPPKSDSTEVVNQDAESERHD</sequence>
<proteinExistence type="predicted"/>
<feature type="region of interest" description="Disordered" evidence="1">
    <location>
        <begin position="691"/>
        <end position="717"/>
    </location>
</feature>
<accession>A0A1G7MIR6</accession>